<evidence type="ECO:0000256" key="2">
    <source>
        <dbReference type="PROSITE-ProRule" id="PRU00497"/>
    </source>
</evidence>
<dbReference type="InterPro" id="IPR000618">
    <property type="entry name" value="Insect_cuticle"/>
</dbReference>
<feature type="compositionally biased region" description="Basic and acidic residues" evidence="3">
    <location>
        <begin position="142"/>
        <end position="158"/>
    </location>
</feature>
<gene>
    <name evidence="5" type="ORF">GEV33_002995</name>
</gene>
<feature type="compositionally biased region" description="Polar residues" evidence="3">
    <location>
        <begin position="111"/>
        <end position="121"/>
    </location>
</feature>
<feature type="chain" id="PRO_5035328336" evidence="4">
    <location>
        <begin position="18"/>
        <end position="243"/>
    </location>
</feature>
<dbReference type="PROSITE" id="PS51155">
    <property type="entry name" value="CHIT_BIND_RR_2"/>
    <property type="match status" value="1"/>
</dbReference>
<dbReference type="Pfam" id="PF00379">
    <property type="entry name" value="Chitin_bind_4"/>
    <property type="match status" value="1"/>
</dbReference>
<dbReference type="PANTHER" id="PTHR12236:SF75">
    <property type="entry name" value="CUTICULAR PROTEIN 62BB, ISOFORM A"/>
    <property type="match status" value="1"/>
</dbReference>
<feature type="signal peptide" evidence="4">
    <location>
        <begin position="1"/>
        <end position="17"/>
    </location>
</feature>
<dbReference type="GO" id="GO:0005615">
    <property type="term" value="C:extracellular space"/>
    <property type="evidence" value="ECO:0007669"/>
    <property type="project" value="TreeGrafter"/>
</dbReference>
<evidence type="ECO:0000256" key="1">
    <source>
        <dbReference type="ARBA" id="ARBA00022460"/>
    </source>
</evidence>
<dbReference type="InterPro" id="IPR051217">
    <property type="entry name" value="Insect_Cuticle_Struc_Prot"/>
</dbReference>
<dbReference type="PANTHER" id="PTHR12236">
    <property type="entry name" value="STRUCTURAL CONTITUENT OF CUTICLE"/>
    <property type="match status" value="1"/>
</dbReference>
<keyword evidence="4" id="KW-0732">Signal</keyword>
<reference evidence="5" key="2">
    <citation type="submission" date="2021-08" db="EMBL/GenBank/DDBJ databases">
        <authorList>
            <person name="Eriksson T."/>
        </authorList>
    </citation>
    <scope>NUCLEOTIDE SEQUENCE</scope>
    <source>
        <strain evidence="5">Stoneville</strain>
        <tissue evidence="5">Whole head</tissue>
    </source>
</reference>
<dbReference type="PRINTS" id="PR00947">
    <property type="entry name" value="CUTICLE"/>
</dbReference>
<protein>
    <submittedName>
        <fullName evidence="5">Uncharacterized protein</fullName>
    </submittedName>
</protein>
<evidence type="ECO:0000313" key="5">
    <source>
        <dbReference type="EMBL" id="KAH0819796.1"/>
    </source>
</evidence>
<name>A0A8J6HQI8_TENMO</name>
<keyword evidence="1 2" id="KW-0193">Cuticle</keyword>
<proteinExistence type="predicted"/>
<dbReference type="GO" id="GO:0042302">
    <property type="term" value="F:structural constituent of cuticle"/>
    <property type="evidence" value="ECO:0007669"/>
    <property type="project" value="UniProtKB-UniRule"/>
</dbReference>
<evidence type="ECO:0000313" key="6">
    <source>
        <dbReference type="Proteomes" id="UP000719412"/>
    </source>
</evidence>
<feature type="region of interest" description="Disordered" evidence="3">
    <location>
        <begin position="78"/>
        <end position="158"/>
    </location>
</feature>
<dbReference type="EMBL" id="JABDTM020013689">
    <property type="protein sequence ID" value="KAH0819796.1"/>
    <property type="molecule type" value="Genomic_DNA"/>
</dbReference>
<keyword evidence="6" id="KW-1185">Reference proteome</keyword>
<dbReference type="InterPro" id="IPR031311">
    <property type="entry name" value="CHIT_BIND_RR_consensus"/>
</dbReference>
<comment type="caution">
    <text evidence="5">The sequence shown here is derived from an EMBL/GenBank/DDBJ whole genome shotgun (WGS) entry which is preliminary data.</text>
</comment>
<feature type="compositionally biased region" description="Basic and acidic residues" evidence="3">
    <location>
        <begin position="97"/>
        <end position="107"/>
    </location>
</feature>
<dbReference type="PROSITE" id="PS00233">
    <property type="entry name" value="CHIT_BIND_RR_1"/>
    <property type="match status" value="1"/>
</dbReference>
<organism evidence="5 6">
    <name type="scientific">Tenebrio molitor</name>
    <name type="common">Yellow mealworm beetle</name>
    <dbReference type="NCBI Taxonomy" id="7067"/>
    <lineage>
        <taxon>Eukaryota</taxon>
        <taxon>Metazoa</taxon>
        <taxon>Ecdysozoa</taxon>
        <taxon>Arthropoda</taxon>
        <taxon>Hexapoda</taxon>
        <taxon>Insecta</taxon>
        <taxon>Pterygota</taxon>
        <taxon>Neoptera</taxon>
        <taxon>Endopterygota</taxon>
        <taxon>Coleoptera</taxon>
        <taxon>Polyphaga</taxon>
        <taxon>Cucujiformia</taxon>
        <taxon>Tenebrionidae</taxon>
        <taxon>Tenebrio</taxon>
    </lineage>
</organism>
<dbReference type="Proteomes" id="UP000719412">
    <property type="component" value="Unassembled WGS sequence"/>
</dbReference>
<evidence type="ECO:0000256" key="3">
    <source>
        <dbReference type="SAM" id="MobiDB-lite"/>
    </source>
</evidence>
<reference evidence="5" key="1">
    <citation type="journal article" date="2020" name="J Insects Food Feed">
        <title>The yellow mealworm (Tenebrio molitor) genome: a resource for the emerging insects as food and feed industry.</title>
        <authorList>
            <person name="Eriksson T."/>
            <person name="Andere A."/>
            <person name="Kelstrup H."/>
            <person name="Emery V."/>
            <person name="Picard C."/>
        </authorList>
    </citation>
    <scope>NUCLEOTIDE SEQUENCE</scope>
    <source>
        <strain evidence="5">Stoneville</strain>
        <tissue evidence="5">Whole head</tissue>
    </source>
</reference>
<dbReference type="AlphaFoldDB" id="A0A8J6HQI8"/>
<evidence type="ECO:0000256" key="4">
    <source>
        <dbReference type="SAM" id="SignalP"/>
    </source>
</evidence>
<dbReference type="GO" id="GO:0031012">
    <property type="term" value="C:extracellular matrix"/>
    <property type="evidence" value="ECO:0007669"/>
    <property type="project" value="TreeGrafter"/>
</dbReference>
<sequence>MASLTLITPFLCAGVLALLTGTCFCEISSYPYTEATFAKSPGHGSVIYVPAHIGNLPLQEHGQIYPPHLNLGQQYQHLSQGSAASHLGGGPGQGYHHQGDVSGDKHHAGSGSATVYQQANHHSSEQKHSIHHHGSGVSHQMFKQEHPASHEDHSSQGHDYEIEKSEELHHKKDHNVHYQYEYSVQDHKTGDVKRHREERKGDVVNGEYSLLEEDGNVRTVKYFADWKSGFHAQVHNSKPKSVG</sequence>
<accession>A0A8J6HQI8</accession>